<name>A0A6A7BLY6_9PLEO</name>
<reference evidence="3" key="1">
    <citation type="submission" date="2020-01" db="EMBL/GenBank/DDBJ databases">
        <authorList>
            <consortium name="DOE Joint Genome Institute"/>
            <person name="Haridas S."/>
            <person name="Albert R."/>
            <person name="Binder M."/>
            <person name="Bloem J."/>
            <person name="Labutti K."/>
            <person name="Salamov A."/>
            <person name="Andreopoulos B."/>
            <person name="Baker S.E."/>
            <person name="Barry K."/>
            <person name="Bills G."/>
            <person name="Bluhm B.H."/>
            <person name="Cannon C."/>
            <person name="Castanera R."/>
            <person name="Culley D.E."/>
            <person name="Daum C."/>
            <person name="Ezra D."/>
            <person name="Gonzalez J.B."/>
            <person name="Henrissat B."/>
            <person name="Kuo A."/>
            <person name="Liang C."/>
            <person name="Lipzen A."/>
            <person name="Lutzoni F."/>
            <person name="Magnuson J."/>
            <person name="Mondo S."/>
            <person name="Nolan M."/>
            <person name="Ohm R."/>
            <person name="Pangilinan J."/>
            <person name="Park H.-J."/>
            <person name="Ramirez L."/>
            <person name="Alfaro M."/>
            <person name="Sun H."/>
            <person name="Tritt A."/>
            <person name="Yoshinaga Y."/>
            <person name="Zwiers L.-H."/>
            <person name="Turgeon B.G."/>
            <person name="Goodwin S.B."/>
            <person name="Spatafora J.W."/>
            <person name="Crous P.W."/>
            <person name="Grigoriev I.V."/>
        </authorList>
    </citation>
    <scope>NUCLEOTIDE SEQUENCE</scope>
    <source>
        <strain evidence="3">IPT5</strain>
    </source>
</reference>
<dbReference type="InterPro" id="IPR013857">
    <property type="entry name" value="NADH-UbQ_OxRdtase-assoc_prot30"/>
</dbReference>
<dbReference type="EMBL" id="MU006289">
    <property type="protein sequence ID" value="KAF2856334.1"/>
    <property type="molecule type" value="Genomic_DNA"/>
</dbReference>
<comment type="similarity">
    <text evidence="1">Belongs to the CIA30 family.</text>
</comment>
<gene>
    <name evidence="3" type="ORF">T440DRAFT_463674</name>
</gene>
<evidence type="ECO:0000313" key="3">
    <source>
        <dbReference type="EMBL" id="KAF2856334.1"/>
    </source>
</evidence>
<dbReference type="InterPro" id="IPR039131">
    <property type="entry name" value="NDUFAF1"/>
</dbReference>
<evidence type="ECO:0000256" key="1">
    <source>
        <dbReference type="ARBA" id="ARBA00007884"/>
    </source>
</evidence>
<dbReference type="GO" id="GO:0010257">
    <property type="term" value="P:NADH dehydrogenase complex assembly"/>
    <property type="evidence" value="ECO:0007669"/>
    <property type="project" value="TreeGrafter"/>
</dbReference>
<dbReference type="InterPro" id="IPR008979">
    <property type="entry name" value="Galactose-bd-like_sf"/>
</dbReference>
<keyword evidence="4" id="KW-1185">Reference proteome</keyword>
<proteinExistence type="inferred from homology"/>
<dbReference type="SUPFAM" id="SSF49785">
    <property type="entry name" value="Galactose-binding domain-like"/>
    <property type="match status" value="1"/>
</dbReference>
<sequence length="245" mass="27195">MGKNELEIFGGRKGWKASDWTSSDDRVRGGSSQSYLTIKGPAASFHGTLDITTLGGAGFASQRTTGDDRSWDLSGYDGLHLQLGKHDGKKYTLTLKDEILPLMADGREQSTISYEYVFSSAGANGLFVPWHAFKATYRGKEKKDAKPLNTKSVKRWSIMMRSFFGSQQGDFSLEVKSIKAVKQSGDLEKGGVAGAGEPWSWKNSNVVGLVIILSSTWAVSWAFCWWKGYDMGIMRPARWWSVVRR</sequence>
<accession>A0A6A7BLY6</accession>
<dbReference type="PANTHER" id="PTHR13194">
    <property type="entry name" value="COMPLEX I INTERMEDIATE-ASSOCIATED PROTEIN 30"/>
    <property type="match status" value="1"/>
</dbReference>
<evidence type="ECO:0000259" key="2">
    <source>
        <dbReference type="Pfam" id="PF08547"/>
    </source>
</evidence>
<feature type="domain" description="NADH:ubiquinone oxidoreductase intermediate-associated protein 30" evidence="2">
    <location>
        <begin position="16"/>
        <end position="175"/>
    </location>
</feature>
<dbReference type="AlphaFoldDB" id="A0A6A7BLY6"/>
<dbReference type="GO" id="GO:0051082">
    <property type="term" value="F:unfolded protein binding"/>
    <property type="evidence" value="ECO:0007669"/>
    <property type="project" value="TreeGrafter"/>
</dbReference>
<dbReference type="OrthoDB" id="426386at2759"/>
<dbReference type="Pfam" id="PF08547">
    <property type="entry name" value="CIA30"/>
    <property type="match status" value="1"/>
</dbReference>
<organism evidence="3 4">
    <name type="scientific">Plenodomus tracheiphilus IPT5</name>
    <dbReference type="NCBI Taxonomy" id="1408161"/>
    <lineage>
        <taxon>Eukaryota</taxon>
        <taxon>Fungi</taxon>
        <taxon>Dikarya</taxon>
        <taxon>Ascomycota</taxon>
        <taxon>Pezizomycotina</taxon>
        <taxon>Dothideomycetes</taxon>
        <taxon>Pleosporomycetidae</taxon>
        <taxon>Pleosporales</taxon>
        <taxon>Pleosporineae</taxon>
        <taxon>Leptosphaeriaceae</taxon>
        <taxon>Plenodomus</taxon>
    </lineage>
</organism>
<dbReference type="Proteomes" id="UP000799423">
    <property type="component" value="Unassembled WGS sequence"/>
</dbReference>
<evidence type="ECO:0000313" key="4">
    <source>
        <dbReference type="Proteomes" id="UP000799423"/>
    </source>
</evidence>
<protein>
    <submittedName>
        <fullName evidence="3">CIA30-domain-containing protein</fullName>
    </submittedName>
</protein>
<dbReference type="PANTHER" id="PTHR13194:SF19">
    <property type="entry name" value="NAD(P)-BINDING ROSSMANN-FOLD SUPERFAMILY PROTEIN"/>
    <property type="match status" value="1"/>
</dbReference>